<gene>
    <name evidence="4" type="ORF">JCM15548_251</name>
</gene>
<protein>
    <submittedName>
        <fullName evidence="4">Glycosyltransferase</fullName>
    </submittedName>
</protein>
<dbReference type="PANTHER" id="PTHR43179">
    <property type="entry name" value="RHAMNOSYLTRANSFERASE WBBL"/>
    <property type="match status" value="1"/>
</dbReference>
<accession>A0A0E9LSQ7</accession>
<dbReference type="SUPFAM" id="SSF53448">
    <property type="entry name" value="Nucleotide-diphospho-sugar transferases"/>
    <property type="match status" value="1"/>
</dbReference>
<evidence type="ECO:0000256" key="3">
    <source>
        <dbReference type="ARBA" id="ARBA00022679"/>
    </source>
</evidence>
<dbReference type="EMBL" id="BAZW01000001">
    <property type="protein sequence ID" value="GAO28186.1"/>
    <property type="molecule type" value="Genomic_DNA"/>
</dbReference>
<name>A0A0E9LSQ7_9BACT</name>
<organism evidence="4 5">
    <name type="scientific">Geofilum rubicundum JCM 15548</name>
    <dbReference type="NCBI Taxonomy" id="1236989"/>
    <lineage>
        <taxon>Bacteria</taxon>
        <taxon>Pseudomonadati</taxon>
        <taxon>Bacteroidota</taxon>
        <taxon>Bacteroidia</taxon>
        <taxon>Marinilabiliales</taxon>
        <taxon>Marinilabiliaceae</taxon>
        <taxon>Geofilum</taxon>
    </lineage>
</organism>
<evidence type="ECO:0000256" key="2">
    <source>
        <dbReference type="ARBA" id="ARBA00022676"/>
    </source>
</evidence>
<keyword evidence="3 4" id="KW-0808">Transferase</keyword>
<sequence>MTSGGLDTDFFAHMEEIDWCWRVKNQGHQILYVPESQIFHMGGGTLSYQNPHKTYLNFRNNLFLILKNQPGHGAYLTIAFRFLLDFLALLNFAANKEWKNALAVSRAHRQFFLQLRRYYLKRKRLMPLVVQKEHPETYQGSVVWDFFAKGKTRFSQLRFNPRRTV</sequence>
<comment type="caution">
    <text evidence="4">The sequence shown here is derived from an EMBL/GenBank/DDBJ whole genome shotgun (WGS) entry which is preliminary data.</text>
</comment>
<dbReference type="STRING" id="1236989.JCM15548_251"/>
<dbReference type="Gene3D" id="3.90.550.10">
    <property type="entry name" value="Spore Coat Polysaccharide Biosynthesis Protein SpsA, Chain A"/>
    <property type="match status" value="1"/>
</dbReference>
<dbReference type="AlphaFoldDB" id="A0A0E9LSQ7"/>
<proteinExistence type="inferred from homology"/>
<keyword evidence="2" id="KW-0328">Glycosyltransferase</keyword>
<comment type="similarity">
    <text evidence="1">Belongs to the glycosyltransferase 2 family.</text>
</comment>
<dbReference type="PANTHER" id="PTHR43179:SF12">
    <property type="entry name" value="GALACTOFURANOSYLTRANSFERASE GLFT2"/>
    <property type="match status" value="1"/>
</dbReference>
<evidence type="ECO:0000256" key="1">
    <source>
        <dbReference type="ARBA" id="ARBA00006739"/>
    </source>
</evidence>
<dbReference type="GO" id="GO:0016757">
    <property type="term" value="F:glycosyltransferase activity"/>
    <property type="evidence" value="ECO:0007669"/>
    <property type="project" value="UniProtKB-KW"/>
</dbReference>
<keyword evidence="5" id="KW-1185">Reference proteome</keyword>
<dbReference type="Proteomes" id="UP000032900">
    <property type="component" value="Unassembled WGS sequence"/>
</dbReference>
<dbReference type="RefSeq" id="WP_227625285.1">
    <property type="nucleotide sequence ID" value="NZ_BAZW01000001.1"/>
</dbReference>
<dbReference type="InterPro" id="IPR029044">
    <property type="entry name" value="Nucleotide-diphossugar_trans"/>
</dbReference>
<evidence type="ECO:0000313" key="5">
    <source>
        <dbReference type="Proteomes" id="UP000032900"/>
    </source>
</evidence>
<evidence type="ECO:0000313" key="4">
    <source>
        <dbReference type="EMBL" id="GAO28186.1"/>
    </source>
</evidence>
<reference evidence="4 5" key="1">
    <citation type="journal article" date="2015" name="Microbes Environ.">
        <title>Distribution and evolution of nitrogen fixation genes in the phylum bacteroidetes.</title>
        <authorList>
            <person name="Inoue J."/>
            <person name="Oshima K."/>
            <person name="Suda W."/>
            <person name="Sakamoto M."/>
            <person name="Iino T."/>
            <person name="Noda S."/>
            <person name="Hongoh Y."/>
            <person name="Hattori M."/>
            <person name="Ohkuma M."/>
        </authorList>
    </citation>
    <scope>NUCLEOTIDE SEQUENCE [LARGE SCALE GENOMIC DNA]</scope>
    <source>
        <strain evidence="4">JCM 15548</strain>
    </source>
</reference>